<evidence type="ECO:0000313" key="2">
    <source>
        <dbReference type="EMBL" id="QEF16827.1"/>
    </source>
</evidence>
<dbReference type="GO" id="GO:0016887">
    <property type="term" value="F:ATP hydrolysis activity"/>
    <property type="evidence" value="ECO:0007669"/>
    <property type="project" value="InterPro"/>
</dbReference>
<gene>
    <name evidence="2" type="ORF">FRY47_10725</name>
</gene>
<keyword evidence="2" id="KW-0547">Nucleotide-binding</keyword>
<dbReference type="Gene3D" id="3.40.50.300">
    <property type="entry name" value="P-loop containing nucleotide triphosphate hydrolases"/>
    <property type="match status" value="1"/>
</dbReference>
<dbReference type="InterPro" id="IPR027417">
    <property type="entry name" value="P-loop_NTPase"/>
</dbReference>
<dbReference type="EMBL" id="CP042874">
    <property type="protein sequence ID" value="QEF16827.1"/>
    <property type="molecule type" value="Genomic_DNA"/>
</dbReference>
<keyword evidence="2" id="KW-0067">ATP-binding</keyword>
<dbReference type="GO" id="GO:0005524">
    <property type="term" value="F:ATP binding"/>
    <property type="evidence" value="ECO:0007669"/>
    <property type="project" value="UniProtKB-KW"/>
</dbReference>
<protein>
    <submittedName>
        <fullName evidence="2">ATP-binding protein</fullName>
    </submittedName>
</protein>
<feature type="domain" description="ORC1/DEAH AAA+ ATPase" evidence="1">
    <location>
        <begin position="297"/>
        <end position="451"/>
    </location>
</feature>
<sequence length="1971" mass="230332">MSTPGIGDPYWYEWYVGLQQVIKMINSDYNISYVIFQSDVHSTIDDVVVGYDDKKEVCYQVKHEIGDTGKGNLTFSKLIETTTREKGSKKISLIRALALGWDESRKKEGKVITPILYTNRNLGKNKSTRTFEGEKYKALSLEQFVKKIKPFVEKSNSIRGIEKLIEDNDLNYQWRELQAAIGDDSIVIDFLKAIQIRANEGSLEDLENSMIQSLQNTFKCNQIIAKGLFDKLCSSLRIWTTTRRENKVEVTIEDVFDALSLNNDLEHGEHELPYPMPFFESRQEFANTLIKNIRENNKKVIWISGEPGSGKTSLISYLQLKHKFFTARYHTFKPISPEQKFYNPDTGLCKQESLWNDLLIQIRSNFKGELNKYEIPVTNALCTVEKMRNEVIRLAKILYEKTGEKTIVCIDGIDHAARAHNEITFLDSLFNPEEIPKGVVFVIVGQPAQFYDQYPLWIKNKTEYVEHFQMPTLVQRDIKELLNQKEINLDIDVNILAEFIYEKTKGNNLSVVFAVEEAKCCDSIEDFRKILDIKHVNADITNYYSHIWRYVSDYLNKKNLGIAFPDKVVASVIILLNGRLNSEVLSEAVKGTLIKEDWDELLELLYPLVQKTNNKNEYALFHNDFRVFLMANNSNSAKYRSIALQLAEYYMENQYSLGSLMNLIPLLISADKKDLISRVFNVEYVINSLAYGMSRRNLQEYATLAYQSAIELRDWKTYHSVYLALNTLYQHYRYFEYYQRDYKLQDKSYVKMLNSFELRVDELNKENLENYRNMLVFCEDLLSFKEPISNFRACSTFNLWTKDLSPSSFINILNSDTSSSIFDQSLIDEIMKKWASLAMKFGNEYTKIDGSIHSKEEIQAMLIFNDAYFECLLEINKTDKALEVVNNGGVSYSCIEKNLLEILFNNQIDVYNNILNKIAKDRELTNDTLLAFVCLIYNKQNIPDFDISRINKITYITNETSMKAVLLSIIVGYQQTNKDILIGMSVINNFINEIERKDEDYQYLSKLIRHGFLIGRTIGKLNKGLMDSYSSNLLLKSYKAFFSYKNTRVRSFDFKEGFKILLFLSLNQSDLFKRIDNEILYGLLESHLFEINSLGMYYKTIILERLVKNRKNDIVKKYILELYGEKGEKLFLESNYEETHECFKKYGEVVMPELMSEINEKLKWDVVSYVDHKEYALYPLQGYFKKIIKQDSQEWKTRGLELYKLSSIASIKGSNRASYEIQKEIANAAVKSGIHDIWKVRQQDEEFRFSLDILYDQLFVLVEIATDVEELISIWILSCGILSWYHKDDRAGLKHIYFKCINKGKEIGAEEIEKLLEDLSPEHVKISLYQESKEYVKIQNQIDYNQRSELEEKELRANLSEMKLEEIIEFLQFEKNVLMKWTSVNIAWDIIESRGEGSKDIAEEFTKIILSRLESYSWGNSGCISIVEKLLDILREDFLWNLAEYNMKNLNDDDNYHTCSSNMEFLLQYAGDLLSIDFVIYMFDEGLKCHYMWITGCRHIGFNFEIIPSISYLPEPKDTKELVCNILMEQILTRNIHRIEICLQGLQLLIEKYPDLFKFLSNSWESYTDEQKEYLIKLSERWSQENIKGFNVIYPCIVKEYEDTNELDKKIQLYSIIKTYASILDCNKEMEIKYEAKEIQYEVDTNYPSIFDKSKISSTAKTFLRVMEELTWESNDDIRYFLQNEKVITRDMILSKISRAGDSMLYPKSYTDLDMKILYGEEKKNRWLGIPVSLKAQALLDTDDAWIISEIPKITYEIVWNIEKELKTYIEEGSLSKCKPYLKNIINKEIPEDMEVIGGVFWYPVGSKDGVIYTETAKLIQSNILIKDLSITKALNPRAIVSNLSEEDEGLFTIEEEYPDRNGVCLTNEIVGAGVFIYGNTMLYPSPLMTEVLDIYPSKDNSLIWQDNEGNKVMYFERYVNPIREAIQEHYFRQPLMGRWLCKKTLIDRLIKEEGLTYYKADKIEMMPKLY</sequence>
<name>A0A5B9HLF0_BACCE</name>
<proteinExistence type="predicted"/>
<accession>A0A5B9HLF0</accession>
<reference evidence="2" key="1">
    <citation type="submission" date="2019-08" db="EMBL/GenBank/DDBJ databases">
        <title>Antibiosis Participates in the Biocontrol of Bucillus cereus 0-9 Against Rice Sheath Blight.</title>
        <authorList>
            <person name="Wang G."/>
            <person name="Liu F."/>
        </authorList>
    </citation>
    <scope>NUCLEOTIDE SEQUENCE</scope>
    <source>
        <strain evidence="2">09</strain>
    </source>
</reference>
<dbReference type="SUPFAM" id="SSF52540">
    <property type="entry name" value="P-loop containing nucleoside triphosphate hydrolases"/>
    <property type="match status" value="1"/>
</dbReference>
<evidence type="ECO:0000259" key="1">
    <source>
        <dbReference type="Pfam" id="PF13401"/>
    </source>
</evidence>
<dbReference type="InterPro" id="IPR049945">
    <property type="entry name" value="AAA_22"/>
</dbReference>
<organism evidence="2">
    <name type="scientific">Bacillus cereus</name>
    <dbReference type="NCBI Taxonomy" id="1396"/>
    <lineage>
        <taxon>Bacteria</taxon>
        <taxon>Bacillati</taxon>
        <taxon>Bacillota</taxon>
        <taxon>Bacilli</taxon>
        <taxon>Bacillales</taxon>
        <taxon>Bacillaceae</taxon>
        <taxon>Bacillus</taxon>
        <taxon>Bacillus cereus group</taxon>
    </lineage>
</organism>
<dbReference type="Pfam" id="PF13401">
    <property type="entry name" value="AAA_22"/>
    <property type="match status" value="1"/>
</dbReference>